<protein>
    <submittedName>
        <fullName evidence="1">Uncharacterized protein</fullName>
    </submittedName>
</protein>
<dbReference type="eggNOG" id="ENOG5031W9Y">
    <property type="taxonomic scope" value="Bacteria"/>
</dbReference>
<proteinExistence type="predicted"/>
<evidence type="ECO:0000313" key="1">
    <source>
        <dbReference type="EMBL" id="EME96542.1"/>
    </source>
</evidence>
<accession>M3ASH3</accession>
<dbReference type="EMBL" id="AORZ01000199">
    <property type="protein sequence ID" value="EME96542.1"/>
    <property type="molecule type" value="Genomic_DNA"/>
</dbReference>
<organism evidence="1 2">
    <name type="scientific">Streptomyces mobaraensis (strain ATCC 29032 / DSM 40847 / JCM 4168 / NBRC 13819 / NCIMB 11159 / IPCR 16-22)</name>
    <dbReference type="NCBI Taxonomy" id="1223523"/>
    <lineage>
        <taxon>Bacteria</taxon>
        <taxon>Bacillati</taxon>
        <taxon>Actinomycetota</taxon>
        <taxon>Actinomycetes</taxon>
        <taxon>Kitasatosporales</taxon>
        <taxon>Streptomycetaceae</taxon>
        <taxon>Streptomyces</taxon>
    </lineage>
</organism>
<sequence>MREHGRRGADRMGPESPAEFAALQRRRLLERLGAPESRSPRTLLDVALTGAPTEQHTVGISVLGSFLVNLQESISAIAQARTGRPTRHAPIPRTIRDITALSAAAVFPSSFGLTLRGPEGDGDLFTGVSGSPATILEDAVDVVFEVAELSEGAGRSDDLLAEHLVPLGQRAMKHLGALAAGLADDGLGLRMSWQGRGGRTRRSEWTREGAQRVRALCEQSDFGEPETTTIVGWLGSASELRGTVEIRTDAGEIIRARTDAEVTAQLRGCFGNRVEADLEVATVRSAGGRERKVYVVLALRNA</sequence>
<dbReference type="STRING" id="1223523.H340_30948"/>
<dbReference type="Proteomes" id="UP000011740">
    <property type="component" value="Unassembled WGS sequence"/>
</dbReference>
<gene>
    <name evidence="1" type="ORF">H340_30948</name>
</gene>
<reference evidence="1 2" key="1">
    <citation type="journal article" date="2013" name="Genome Announc.">
        <title>Whole-Genome Shotgun Assembly and Analysis of the Genome of Streptomyces mobaraensis DSM 40847, a Strain for Industrial Production of Microbial Transglutaminase.</title>
        <authorList>
            <person name="Yang H."/>
            <person name="He T."/>
            <person name="Wu W."/>
            <person name="Zhu W."/>
            <person name="Lu B."/>
            <person name="Sun W."/>
        </authorList>
    </citation>
    <scope>NUCLEOTIDE SEQUENCE [LARGE SCALE GENOMIC DNA]</scope>
    <source>
        <strain evidence="1 2">DSM 40847</strain>
    </source>
</reference>
<dbReference type="AlphaFoldDB" id="M3ASH3"/>
<comment type="caution">
    <text evidence="1">The sequence shown here is derived from an EMBL/GenBank/DDBJ whole genome shotgun (WGS) entry which is preliminary data.</text>
</comment>
<evidence type="ECO:0000313" key="2">
    <source>
        <dbReference type="Proteomes" id="UP000011740"/>
    </source>
</evidence>
<name>M3ASH3_STRM1</name>